<dbReference type="Gene3D" id="3.40.50.720">
    <property type="entry name" value="NAD(P)-binding Rossmann-like Domain"/>
    <property type="match status" value="1"/>
</dbReference>
<protein>
    <submittedName>
        <fullName evidence="3">Beta-ketoacyl-ACP reductase</fullName>
    </submittedName>
</protein>
<dbReference type="EMBL" id="BIFR01000002">
    <property type="protein sequence ID" value="GCE15620.1"/>
    <property type="molecule type" value="Genomic_DNA"/>
</dbReference>
<accession>A0A402A8Z0</accession>
<gene>
    <name evidence="3" type="ORF">KTT_54790</name>
</gene>
<comment type="similarity">
    <text evidence="1">Belongs to the short-chain dehydrogenases/reductases (SDR) family.</text>
</comment>
<dbReference type="PANTHER" id="PTHR42879">
    <property type="entry name" value="3-OXOACYL-(ACYL-CARRIER-PROTEIN) REDUCTASE"/>
    <property type="match status" value="1"/>
</dbReference>
<reference evidence="4" key="1">
    <citation type="submission" date="2018-12" db="EMBL/GenBank/DDBJ databases">
        <title>Tengunoibacter tsumagoiensis gen. nov., sp. nov., Dictyobacter kobayashii sp. nov., D. alpinus sp. nov., and D. joshuensis sp. nov. and description of Dictyobacteraceae fam. nov. within the order Ktedonobacterales isolated from Tengu-no-mugimeshi.</title>
        <authorList>
            <person name="Wang C.M."/>
            <person name="Zheng Y."/>
            <person name="Sakai Y."/>
            <person name="Toyoda A."/>
            <person name="Minakuchi Y."/>
            <person name="Abe K."/>
            <person name="Yokota A."/>
            <person name="Yabe S."/>
        </authorList>
    </citation>
    <scope>NUCLEOTIDE SEQUENCE [LARGE SCALE GENOMIC DNA]</scope>
    <source>
        <strain evidence="4">Uno3</strain>
    </source>
</reference>
<proteinExistence type="inferred from homology"/>
<evidence type="ECO:0000313" key="4">
    <source>
        <dbReference type="Proteomes" id="UP000287352"/>
    </source>
</evidence>
<dbReference type="CDD" id="cd05233">
    <property type="entry name" value="SDR_c"/>
    <property type="match status" value="1"/>
</dbReference>
<comment type="caution">
    <text evidence="3">The sequence shown here is derived from an EMBL/GenBank/DDBJ whole genome shotgun (WGS) entry which is preliminary data.</text>
</comment>
<keyword evidence="2" id="KW-0560">Oxidoreductase</keyword>
<dbReference type="InterPro" id="IPR050259">
    <property type="entry name" value="SDR"/>
</dbReference>
<dbReference type="GO" id="GO:0016491">
    <property type="term" value="F:oxidoreductase activity"/>
    <property type="evidence" value="ECO:0007669"/>
    <property type="project" value="UniProtKB-KW"/>
</dbReference>
<evidence type="ECO:0000256" key="1">
    <source>
        <dbReference type="ARBA" id="ARBA00006484"/>
    </source>
</evidence>
<dbReference type="PANTHER" id="PTHR42879:SF2">
    <property type="entry name" value="3-OXOACYL-[ACYL-CARRIER-PROTEIN] REDUCTASE FABG"/>
    <property type="match status" value="1"/>
</dbReference>
<dbReference type="Pfam" id="PF13561">
    <property type="entry name" value="adh_short_C2"/>
    <property type="match status" value="1"/>
</dbReference>
<sequence length="245" mass="26355">MQWKDKYILVAGASGVLGQAIVEAFLQEEATVIALYFRHPDRLYSLLHADKADERQLQIVQVDLTDAHAVHSFFEQLEQTLPALDVLINAAGGARPLRLEEVTLDEWNACLQMNLTAPFLCAQSALPLLQQRGGNIINIASVAGLTGGAFGPHYATVKAGVIGLTRNLAREIGSYGIRVNTIAPGPVASPMTEALPPPLLEKIVAETALHRILQPAEIAETVIWLAGTTAMTGQTVVVDGGRYFL</sequence>
<dbReference type="InterPro" id="IPR036291">
    <property type="entry name" value="NAD(P)-bd_dom_sf"/>
</dbReference>
<dbReference type="Proteomes" id="UP000287352">
    <property type="component" value="Unassembled WGS sequence"/>
</dbReference>
<dbReference type="PRINTS" id="PR00080">
    <property type="entry name" value="SDRFAMILY"/>
</dbReference>
<name>A0A402A8Z0_9CHLR</name>
<evidence type="ECO:0000313" key="3">
    <source>
        <dbReference type="EMBL" id="GCE15620.1"/>
    </source>
</evidence>
<dbReference type="PRINTS" id="PR00081">
    <property type="entry name" value="GDHRDH"/>
</dbReference>
<keyword evidence="4" id="KW-1185">Reference proteome</keyword>
<dbReference type="FunFam" id="3.40.50.720:FF:000173">
    <property type="entry name" value="3-oxoacyl-[acyl-carrier protein] reductase"/>
    <property type="match status" value="1"/>
</dbReference>
<evidence type="ECO:0000256" key="2">
    <source>
        <dbReference type="ARBA" id="ARBA00023002"/>
    </source>
</evidence>
<dbReference type="InterPro" id="IPR002347">
    <property type="entry name" value="SDR_fam"/>
</dbReference>
<organism evidence="3 4">
    <name type="scientific">Tengunoibacter tsumagoiensis</name>
    <dbReference type="NCBI Taxonomy" id="2014871"/>
    <lineage>
        <taxon>Bacteria</taxon>
        <taxon>Bacillati</taxon>
        <taxon>Chloroflexota</taxon>
        <taxon>Ktedonobacteria</taxon>
        <taxon>Ktedonobacterales</taxon>
        <taxon>Dictyobacteraceae</taxon>
        <taxon>Tengunoibacter</taxon>
    </lineage>
</organism>
<dbReference type="AlphaFoldDB" id="A0A402A8Z0"/>
<dbReference type="SUPFAM" id="SSF51735">
    <property type="entry name" value="NAD(P)-binding Rossmann-fold domains"/>
    <property type="match status" value="1"/>
</dbReference>